<protein>
    <submittedName>
        <fullName evidence="2">CDT1-like protein a, chloroplastic-like protein</fullName>
    </submittedName>
</protein>
<dbReference type="AlphaFoldDB" id="A0A1R3I4Z6"/>
<gene>
    <name evidence="2" type="ORF">CCACVL1_14904</name>
</gene>
<feature type="compositionally biased region" description="Polar residues" evidence="1">
    <location>
        <begin position="76"/>
        <end position="92"/>
    </location>
</feature>
<evidence type="ECO:0000313" key="2">
    <source>
        <dbReference type="EMBL" id="OMO77648.1"/>
    </source>
</evidence>
<reference evidence="2 3" key="1">
    <citation type="submission" date="2013-09" db="EMBL/GenBank/DDBJ databases">
        <title>Corchorus capsularis genome sequencing.</title>
        <authorList>
            <person name="Alam M."/>
            <person name="Haque M.S."/>
            <person name="Islam M.S."/>
            <person name="Emdad E.M."/>
            <person name="Islam M.M."/>
            <person name="Ahmed B."/>
            <person name="Halim A."/>
            <person name="Hossen Q.M.M."/>
            <person name="Hossain M.Z."/>
            <person name="Ahmed R."/>
            <person name="Khan M.M."/>
            <person name="Islam R."/>
            <person name="Rashid M.M."/>
            <person name="Khan S.A."/>
            <person name="Rahman M.S."/>
            <person name="Alam M."/>
        </authorList>
    </citation>
    <scope>NUCLEOTIDE SEQUENCE [LARGE SCALE GENOMIC DNA]</scope>
    <source>
        <strain evidence="3">cv. CVL-1</strain>
        <tissue evidence="2">Whole seedling</tissue>
    </source>
</reference>
<name>A0A1R3I4Z6_COCAP</name>
<organism evidence="2 3">
    <name type="scientific">Corchorus capsularis</name>
    <name type="common">Jute</name>
    <dbReference type="NCBI Taxonomy" id="210143"/>
    <lineage>
        <taxon>Eukaryota</taxon>
        <taxon>Viridiplantae</taxon>
        <taxon>Streptophyta</taxon>
        <taxon>Embryophyta</taxon>
        <taxon>Tracheophyta</taxon>
        <taxon>Spermatophyta</taxon>
        <taxon>Magnoliopsida</taxon>
        <taxon>eudicotyledons</taxon>
        <taxon>Gunneridae</taxon>
        <taxon>Pentapetalae</taxon>
        <taxon>rosids</taxon>
        <taxon>malvids</taxon>
        <taxon>Malvales</taxon>
        <taxon>Malvaceae</taxon>
        <taxon>Grewioideae</taxon>
        <taxon>Apeibeae</taxon>
        <taxon>Corchorus</taxon>
    </lineage>
</organism>
<dbReference type="Proteomes" id="UP000188268">
    <property type="component" value="Unassembled WGS sequence"/>
</dbReference>
<feature type="compositionally biased region" description="Acidic residues" evidence="1">
    <location>
        <begin position="49"/>
        <end position="58"/>
    </location>
</feature>
<dbReference type="Gramene" id="OMO77648">
    <property type="protein sequence ID" value="OMO77648"/>
    <property type="gene ID" value="CCACVL1_14904"/>
</dbReference>
<proteinExistence type="predicted"/>
<dbReference type="EMBL" id="AWWV01010700">
    <property type="protein sequence ID" value="OMO77648.1"/>
    <property type="molecule type" value="Genomic_DNA"/>
</dbReference>
<feature type="region of interest" description="Disordered" evidence="1">
    <location>
        <begin position="46"/>
        <end position="92"/>
    </location>
</feature>
<accession>A0A1R3I4Z6</accession>
<keyword evidence="3" id="KW-1185">Reference proteome</keyword>
<sequence length="92" mass="10363">MDRSFSMEISVKLTLASSLPSRRVSLERAMASWTVSRSRISDFITAHPEDDEIPEDLPEPFNHSKKKQQLNMIKAQLSSDESSTDIPQSSNP</sequence>
<evidence type="ECO:0000313" key="3">
    <source>
        <dbReference type="Proteomes" id="UP000188268"/>
    </source>
</evidence>
<evidence type="ECO:0000256" key="1">
    <source>
        <dbReference type="SAM" id="MobiDB-lite"/>
    </source>
</evidence>
<dbReference type="STRING" id="210143.A0A1R3I4Z6"/>
<comment type="caution">
    <text evidence="2">The sequence shown here is derived from an EMBL/GenBank/DDBJ whole genome shotgun (WGS) entry which is preliminary data.</text>
</comment>